<evidence type="ECO:0000256" key="1">
    <source>
        <dbReference type="SAM" id="MobiDB-lite"/>
    </source>
</evidence>
<evidence type="ECO:0000313" key="4">
    <source>
        <dbReference type="Proteomes" id="UP000838748"/>
    </source>
</evidence>
<gene>
    <name evidence="3" type="ORF">VMF7928_01491</name>
</gene>
<dbReference type="Proteomes" id="UP000838748">
    <property type="component" value="Unassembled WGS sequence"/>
</dbReference>
<sequence>MSYHSNSSIIQHEGENWEVNVGDRGQYKICPSHLKKMITQLNIMVEKYPRVFCVVFDLHLPEYSENNAIISDLWRSLIPTIKAKYKVKDVGYCWTREQETAESQHYHCVLFLDGKQIRHSGKLRGIIASKWKSVGGSYFSQLEHPDYNIEHNDFQTKQALIYRLSYHAKQRGKGRRATQAKDYGMSRLKRK</sequence>
<name>A0ABM9A234_9VIBR</name>
<dbReference type="RefSeq" id="WP_237360852.1">
    <property type="nucleotide sequence ID" value="NZ_CAKLDM010000002.1"/>
</dbReference>
<comment type="caution">
    <text evidence="3">The sequence shown here is derived from an EMBL/GenBank/DDBJ whole genome shotgun (WGS) entry which is preliminary data.</text>
</comment>
<feature type="region of interest" description="Disordered" evidence="1">
    <location>
        <begin position="172"/>
        <end position="191"/>
    </location>
</feature>
<evidence type="ECO:0000259" key="2">
    <source>
        <dbReference type="Pfam" id="PF11726"/>
    </source>
</evidence>
<dbReference type="InterPro" id="IPR057271">
    <property type="entry name" value="YagK_YfjJ_C"/>
</dbReference>
<dbReference type="EMBL" id="CAKLDM010000002">
    <property type="protein sequence ID" value="CAH0538569.1"/>
    <property type="molecule type" value="Genomic_DNA"/>
</dbReference>
<feature type="domain" description="YagK/YfjJ C-terminal" evidence="2">
    <location>
        <begin position="45"/>
        <end position="175"/>
    </location>
</feature>
<reference evidence="3" key="1">
    <citation type="submission" date="2021-11" db="EMBL/GenBank/DDBJ databases">
        <authorList>
            <person name="Rodrigo-Torres L."/>
            <person name="Arahal R. D."/>
            <person name="Lucena T."/>
        </authorList>
    </citation>
    <scope>NUCLEOTIDE SEQUENCE</scope>
    <source>
        <strain evidence="3">CECT 7928</strain>
    </source>
</reference>
<accession>A0ABM9A234</accession>
<organism evidence="3 4">
    <name type="scientific">Vibrio marisflavi CECT 7928</name>
    <dbReference type="NCBI Taxonomy" id="634439"/>
    <lineage>
        <taxon>Bacteria</taxon>
        <taxon>Pseudomonadati</taxon>
        <taxon>Pseudomonadota</taxon>
        <taxon>Gammaproteobacteria</taxon>
        <taxon>Vibrionales</taxon>
        <taxon>Vibrionaceae</taxon>
        <taxon>Vibrio</taxon>
    </lineage>
</organism>
<evidence type="ECO:0000313" key="3">
    <source>
        <dbReference type="EMBL" id="CAH0538569.1"/>
    </source>
</evidence>
<protein>
    <recommendedName>
        <fullName evidence="2">YagK/YfjJ C-terminal domain-containing protein</fullName>
    </recommendedName>
</protein>
<keyword evidence="4" id="KW-1185">Reference proteome</keyword>
<proteinExistence type="predicted"/>
<dbReference type="Pfam" id="PF11726">
    <property type="entry name" value="YagK_YfjJ_C"/>
    <property type="match status" value="1"/>
</dbReference>